<evidence type="ECO:0000313" key="7">
    <source>
        <dbReference type="Proteomes" id="UP001484097"/>
    </source>
</evidence>
<name>A0ABV0IFH3_9MICC</name>
<dbReference type="Gene3D" id="3.30.1360.20">
    <property type="entry name" value="Transcriptional coactivator/pterin dehydratase"/>
    <property type="match status" value="1"/>
</dbReference>
<evidence type="ECO:0000256" key="2">
    <source>
        <dbReference type="ARBA" id="ARBA00006472"/>
    </source>
</evidence>
<dbReference type="CDD" id="cd00488">
    <property type="entry name" value="PCD_DCoH"/>
    <property type="match status" value="1"/>
</dbReference>
<evidence type="ECO:0000256" key="5">
    <source>
        <dbReference type="ARBA" id="ARBA00023239"/>
    </source>
</evidence>
<accession>A0ABV0IFH3</accession>
<dbReference type="Pfam" id="PF01329">
    <property type="entry name" value="Pterin_4a"/>
    <property type="match status" value="1"/>
</dbReference>
<dbReference type="PANTHER" id="PTHR12599">
    <property type="entry name" value="PTERIN-4-ALPHA-CARBINOLAMINE DEHYDRATASE"/>
    <property type="match status" value="1"/>
</dbReference>
<dbReference type="SUPFAM" id="SSF55248">
    <property type="entry name" value="PCD-like"/>
    <property type="match status" value="1"/>
</dbReference>
<comment type="similarity">
    <text evidence="2">Belongs to the pterin-4-alpha-carbinolamine dehydratase family.</text>
</comment>
<sequence>MSDTKPDPKKILTSAEIAEAGLDGWTEDGGTLTATFATRSFATGLELVNLIGASAEDNNHHPDLVLTYPSVQVTWSSHDVGGITSRDVRLARATSGHAEALGVSVA</sequence>
<keyword evidence="5" id="KW-0456">Lyase</keyword>
<evidence type="ECO:0000313" key="6">
    <source>
        <dbReference type="EMBL" id="MEO9246896.1"/>
    </source>
</evidence>
<dbReference type="PANTHER" id="PTHR12599:SF0">
    <property type="entry name" value="PTERIN-4-ALPHA-CARBINOLAMINE DEHYDRATASE"/>
    <property type="match status" value="1"/>
</dbReference>
<dbReference type="InterPro" id="IPR001533">
    <property type="entry name" value="Pterin_deHydtase"/>
</dbReference>
<proteinExistence type="inferred from homology"/>
<dbReference type="RefSeq" id="WP_347919229.1">
    <property type="nucleotide sequence ID" value="NZ_JBDXMX010000002.1"/>
</dbReference>
<evidence type="ECO:0000256" key="3">
    <source>
        <dbReference type="ARBA" id="ARBA00013252"/>
    </source>
</evidence>
<reference evidence="6 7" key="1">
    <citation type="submission" date="2024-05" db="EMBL/GenBank/DDBJ databases">
        <authorList>
            <person name="Yi C."/>
        </authorList>
    </citation>
    <scope>NUCLEOTIDE SEQUENCE [LARGE SCALE GENOMIC DNA]</scope>
    <source>
        <strain evidence="6 7">XS13</strain>
    </source>
</reference>
<keyword evidence="7" id="KW-1185">Reference proteome</keyword>
<protein>
    <recommendedName>
        <fullName evidence="4">Putative pterin-4-alpha-carbinolamine dehydratase</fullName>
        <ecNumber evidence="3">4.2.1.96</ecNumber>
    </recommendedName>
</protein>
<dbReference type="Proteomes" id="UP001484097">
    <property type="component" value="Unassembled WGS sequence"/>
</dbReference>
<organism evidence="6 7">
    <name type="scientific">Citricoccus nitrophenolicus</name>
    <dbReference type="NCBI Taxonomy" id="863575"/>
    <lineage>
        <taxon>Bacteria</taxon>
        <taxon>Bacillati</taxon>
        <taxon>Actinomycetota</taxon>
        <taxon>Actinomycetes</taxon>
        <taxon>Micrococcales</taxon>
        <taxon>Micrococcaceae</taxon>
        <taxon>Citricoccus</taxon>
    </lineage>
</organism>
<dbReference type="InterPro" id="IPR036428">
    <property type="entry name" value="PCD_sf"/>
</dbReference>
<evidence type="ECO:0000256" key="1">
    <source>
        <dbReference type="ARBA" id="ARBA00001554"/>
    </source>
</evidence>
<evidence type="ECO:0000256" key="4">
    <source>
        <dbReference type="ARBA" id="ARBA00021735"/>
    </source>
</evidence>
<dbReference type="EC" id="4.2.1.96" evidence="3"/>
<comment type="catalytic activity">
    <reaction evidence="1">
        <text>(4aS,6R)-4a-hydroxy-L-erythro-5,6,7,8-tetrahydrobiopterin = (6R)-L-erythro-6,7-dihydrobiopterin + H2O</text>
        <dbReference type="Rhea" id="RHEA:11920"/>
        <dbReference type="ChEBI" id="CHEBI:15377"/>
        <dbReference type="ChEBI" id="CHEBI:15642"/>
        <dbReference type="ChEBI" id="CHEBI:43120"/>
        <dbReference type="EC" id="4.2.1.96"/>
    </reaction>
</comment>
<dbReference type="EMBL" id="JBDXMX010000002">
    <property type="protein sequence ID" value="MEO9246896.1"/>
    <property type="molecule type" value="Genomic_DNA"/>
</dbReference>
<gene>
    <name evidence="6" type="ORF">ABDK96_04305</name>
</gene>
<comment type="caution">
    <text evidence="6">The sequence shown here is derived from an EMBL/GenBank/DDBJ whole genome shotgun (WGS) entry which is preliminary data.</text>
</comment>